<dbReference type="PROSITE" id="PS51898">
    <property type="entry name" value="TYR_RECOMBINASE"/>
    <property type="match status" value="1"/>
</dbReference>
<dbReference type="Pfam" id="PF00589">
    <property type="entry name" value="Phage_integrase"/>
    <property type="match status" value="1"/>
</dbReference>
<dbReference type="InterPro" id="IPR002104">
    <property type="entry name" value="Integrase_catalytic"/>
</dbReference>
<dbReference type="Gene3D" id="1.10.443.10">
    <property type="entry name" value="Intergrase catalytic core"/>
    <property type="match status" value="1"/>
</dbReference>
<evidence type="ECO:0000256" key="2">
    <source>
        <dbReference type="ARBA" id="ARBA00022908"/>
    </source>
</evidence>
<dbReference type="InterPro" id="IPR010998">
    <property type="entry name" value="Integrase_recombinase_N"/>
</dbReference>
<dbReference type="InterPro" id="IPR011010">
    <property type="entry name" value="DNA_brk_join_enz"/>
</dbReference>
<dbReference type="GO" id="GO:0003677">
    <property type="term" value="F:DNA binding"/>
    <property type="evidence" value="ECO:0007669"/>
    <property type="project" value="UniProtKB-UniRule"/>
</dbReference>
<reference evidence="8" key="1">
    <citation type="submission" date="2020-02" db="EMBL/GenBank/DDBJ databases">
        <authorList>
            <person name="Meier V. D."/>
        </authorList>
    </citation>
    <scope>NUCLEOTIDE SEQUENCE</scope>
    <source>
        <strain evidence="8">AVDCRST_MAG93</strain>
    </source>
</reference>
<dbReference type="InterPro" id="IPR044068">
    <property type="entry name" value="CB"/>
</dbReference>
<dbReference type="GO" id="GO:0015074">
    <property type="term" value="P:DNA integration"/>
    <property type="evidence" value="ECO:0007669"/>
    <property type="project" value="UniProtKB-KW"/>
</dbReference>
<evidence type="ECO:0000256" key="5">
    <source>
        <dbReference type="PROSITE-ProRule" id="PRU01248"/>
    </source>
</evidence>
<dbReference type="Pfam" id="PF02899">
    <property type="entry name" value="Phage_int_SAM_1"/>
    <property type="match status" value="1"/>
</dbReference>
<evidence type="ECO:0000256" key="3">
    <source>
        <dbReference type="ARBA" id="ARBA00023125"/>
    </source>
</evidence>
<evidence type="ECO:0000256" key="4">
    <source>
        <dbReference type="ARBA" id="ARBA00023172"/>
    </source>
</evidence>
<comment type="similarity">
    <text evidence="1">Belongs to the 'phage' integrase family.</text>
</comment>
<feature type="domain" description="Tyr recombinase" evidence="6">
    <location>
        <begin position="135"/>
        <end position="325"/>
    </location>
</feature>
<keyword evidence="3 5" id="KW-0238">DNA-binding</keyword>
<dbReference type="PANTHER" id="PTHR30349:SF41">
    <property type="entry name" value="INTEGRASE_RECOMBINASE PROTEIN MJ0367-RELATED"/>
    <property type="match status" value="1"/>
</dbReference>
<dbReference type="InterPro" id="IPR004107">
    <property type="entry name" value="Integrase_SAM-like_N"/>
</dbReference>
<evidence type="ECO:0000313" key="8">
    <source>
        <dbReference type="EMBL" id="CAA9337312.1"/>
    </source>
</evidence>
<feature type="domain" description="Core-binding (CB)" evidence="7">
    <location>
        <begin position="31"/>
        <end position="112"/>
    </location>
</feature>
<proteinExistence type="inferred from homology"/>
<name>A0A6J4LNS4_9CHLR</name>
<keyword evidence="2" id="KW-0229">DNA integration</keyword>
<accession>A0A6J4LNS4</accession>
<dbReference type="Gene3D" id="1.10.150.130">
    <property type="match status" value="1"/>
</dbReference>
<protein>
    <submittedName>
        <fullName evidence="8">Uncharacterized protein</fullName>
    </submittedName>
</protein>
<dbReference type="EMBL" id="CADCTR010002181">
    <property type="protein sequence ID" value="CAA9337312.1"/>
    <property type="molecule type" value="Genomic_DNA"/>
</dbReference>
<evidence type="ECO:0000259" key="7">
    <source>
        <dbReference type="PROSITE" id="PS51900"/>
    </source>
</evidence>
<dbReference type="SUPFAM" id="SSF56349">
    <property type="entry name" value="DNA breaking-rejoining enzymes"/>
    <property type="match status" value="1"/>
</dbReference>
<dbReference type="InterPro" id="IPR050090">
    <property type="entry name" value="Tyrosine_recombinase_XerCD"/>
</dbReference>
<gene>
    <name evidence="8" type="ORF">AVDCRST_MAG93-6463</name>
</gene>
<keyword evidence="4" id="KW-0233">DNA recombination</keyword>
<sequence length="331" mass="36429">MSDSQELITASRFQIRLNMGKTSPFPALILREGEDAARAYLNFFTAEIENDNTRAAYTKAIGQFLGWCEERGVSLKQVEPWMVATYIKAHSGKPATVKQHLAAIRRLFDHLQVARIVDSNPASPVRGPKHSVSKGSTPIMNGGDAYHLLSSVETHTLKGLRDKALIGVMLYSFARVSATLGMKVKDYFQTGRGEMSLRLREKGGKAHEVVAHHMAQRHLDAYLEAAGIEGEKDTPLFRSMTKSHTFASTGLSRGNALKMIKARAKAAGLPEGLSPHSLRGTGITNYLENGGSLEVAQRIAAHSDPRTTKLYDRRSDKVERGEIERIRFGAS</sequence>
<evidence type="ECO:0000256" key="1">
    <source>
        <dbReference type="ARBA" id="ARBA00008857"/>
    </source>
</evidence>
<evidence type="ECO:0000259" key="6">
    <source>
        <dbReference type="PROSITE" id="PS51898"/>
    </source>
</evidence>
<dbReference type="PANTHER" id="PTHR30349">
    <property type="entry name" value="PHAGE INTEGRASE-RELATED"/>
    <property type="match status" value="1"/>
</dbReference>
<dbReference type="PROSITE" id="PS51900">
    <property type="entry name" value="CB"/>
    <property type="match status" value="1"/>
</dbReference>
<dbReference type="GO" id="GO:0006310">
    <property type="term" value="P:DNA recombination"/>
    <property type="evidence" value="ECO:0007669"/>
    <property type="project" value="UniProtKB-KW"/>
</dbReference>
<dbReference type="InterPro" id="IPR013762">
    <property type="entry name" value="Integrase-like_cat_sf"/>
</dbReference>
<organism evidence="8">
    <name type="scientific">uncultured Chloroflexia bacterium</name>
    <dbReference type="NCBI Taxonomy" id="1672391"/>
    <lineage>
        <taxon>Bacteria</taxon>
        <taxon>Bacillati</taxon>
        <taxon>Chloroflexota</taxon>
        <taxon>Chloroflexia</taxon>
        <taxon>environmental samples</taxon>
    </lineage>
</organism>
<dbReference type="AlphaFoldDB" id="A0A6J4LNS4"/>